<proteinExistence type="predicted"/>
<dbReference type="Proteomes" id="UP000005801">
    <property type="component" value="Unassembled WGS sequence"/>
</dbReference>
<dbReference type="EMBL" id="ABCS01000005">
    <property type="protein sequence ID" value="EDM81181.1"/>
    <property type="molecule type" value="Genomic_DNA"/>
</dbReference>
<accession>A6FZ26</accession>
<dbReference type="AlphaFoldDB" id="A6FZ26"/>
<keyword evidence="2" id="KW-1185">Reference proteome</keyword>
<comment type="caution">
    <text evidence="1">The sequence shown here is derived from an EMBL/GenBank/DDBJ whole genome shotgun (WGS) entry which is preliminary data.</text>
</comment>
<organism evidence="1 2">
    <name type="scientific">Plesiocystis pacifica SIR-1</name>
    <dbReference type="NCBI Taxonomy" id="391625"/>
    <lineage>
        <taxon>Bacteria</taxon>
        <taxon>Pseudomonadati</taxon>
        <taxon>Myxococcota</taxon>
        <taxon>Polyangia</taxon>
        <taxon>Nannocystales</taxon>
        <taxon>Nannocystaceae</taxon>
        <taxon>Plesiocystis</taxon>
    </lineage>
</organism>
<protein>
    <submittedName>
        <fullName evidence="1">Uncharacterized protein</fullName>
    </submittedName>
</protein>
<evidence type="ECO:0000313" key="1">
    <source>
        <dbReference type="EMBL" id="EDM81181.1"/>
    </source>
</evidence>
<dbReference type="STRING" id="391625.PPSIR1_30235"/>
<name>A6FZ26_9BACT</name>
<sequence>MKGACSSEYQPDQVHEPVLVLASSVHRRLTLSQYFPLQLKPVIHSFDAVQDATFWGDSSEIAGSQLVSPCHRPV</sequence>
<gene>
    <name evidence="1" type="ORF">PPSIR1_30235</name>
</gene>
<evidence type="ECO:0000313" key="2">
    <source>
        <dbReference type="Proteomes" id="UP000005801"/>
    </source>
</evidence>
<reference evidence="1 2" key="1">
    <citation type="submission" date="2007-06" db="EMBL/GenBank/DDBJ databases">
        <authorList>
            <person name="Shimkets L."/>
            <person name="Ferriera S."/>
            <person name="Johnson J."/>
            <person name="Kravitz S."/>
            <person name="Beeson K."/>
            <person name="Sutton G."/>
            <person name="Rogers Y.-H."/>
            <person name="Friedman R."/>
            <person name="Frazier M."/>
            <person name="Venter J.C."/>
        </authorList>
    </citation>
    <scope>NUCLEOTIDE SEQUENCE [LARGE SCALE GENOMIC DNA]</scope>
    <source>
        <strain evidence="1 2">SIR-1</strain>
    </source>
</reference>